<evidence type="ECO:0000313" key="2">
    <source>
        <dbReference type="Proteomes" id="UP000053617"/>
    </source>
</evidence>
<sequence>MDEARRKRNKAAAAVQEMLDTLSVGVVLILRNKRTESTVQIDISYPCGCTMNMADNWIENGYDVELMTKLLLLEAGPEGSVRWELTVTDFYANQNGLFSSLPPLCREAVWILDSFRCLGSSF</sequence>
<organism evidence="1 2">
    <name type="scientific">Rhinocladiella mackenziei CBS 650.93</name>
    <dbReference type="NCBI Taxonomy" id="1442369"/>
    <lineage>
        <taxon>Eukaryota</taxon>
        <taxon>Fungi</taxon>
        <taxon>Dikarya</taxon>
        <taxon>Ascomycota</taxon>
        <taxon>Pezizomycotina</taxon>
        <taxon>Eurotiomycetes</taxon>
        <taxon>Chaetothyriomycetidae</taxon>
        <taxon>Chaetothyriales</taxon>
        <taxon>Herpotrichiellaceae</taxon>
        <taxon>Rhinocladiella</taxon>
    </lineage>
</organism>
<proteinExistence type="predicted"/>
<dbReference type="Proteomes" id="UP000053617">
    <property type="component" value="Unassembled WGS sequence"/>
</dbReference>
<dbReference type="OrthoDB" id="2831072at2759"/>
<dbReference type="EMBL" id="KN847475">
    <property type="protein sequence ID" value="KIX09055.1"/>
    <property type="molecule type" value="Genomic_DNA"/>
</dbReference>
<gene>
    <name evidence="1" type="ORF">Z518_00133</name>
</gene>
<protein>
    <submittedName>
        <fullName evidence="1">Uncharacterized protein</fullName>
    </submittedName>
</protein>
<name>A0A0D2JI72_9EURO</name>
<accession>A0A0D2JI72</accession>
<dbReference type="HOGENOM" id="CLU_2028019_0_0_1"/>
<reference evidence="1 2" key="1">
    <citation type="submission" date="2015-01" db="EMBL/GenBank/DDBJ databases">
        <title>The Genome Sequence of Rhinocladiella mackenzie CBS 650.93.</title>
        <authorList>
            <consortium name="The Broad Institute Genomics Platform"/>
            <person name="Cuomo C."/>
            <person name="de Hoog S."/>
            <person name="Gorbushina A."/>
            <person name="Stielow B."/>
            <person name="Teixiera M."/>
            <person name="Abouelleil A."/>
            <person name="Chapman S.B."/>
            <person name="Priest M."/>
            <person name="Young S.K."/>
            <person name="Wortman J."/>
            <person name="Nusbaum C."/>
            <person name="Birren B."/>
        </authorList>
    </citation>
    <scope>NUCLEOTIDE SEQUENCE [LARGE SCALE GENOMIC DNA]</scope>
    <source>
        <strain evidence="1 2">CBS 650.93</strain>
    </source>
</reference>
<keyword evidence="2" id="KW-1185">Reference proteome</keyword>
<dbReference type="VEuPathDB" id="FungiDB:Z518_00133"/>
<dbReference type="RefSeq" id="XP_013276191.1">
    <property type="nucleotide sequence ID" value="XM_013420737.1"/>
</dbReference>
<dbReference type="GeneID" id="25288204"/>
<evidence type="ECO:0000313" key="1">
    <source>
        <dbReference type="EMBL" id="KIX09055.1"/>
    </source>
</evidence>
<dbReference type="AlphaFoldDB" id="A0A0D2JI72"/>